<proteinExistence type="predicted"/>
<dbReference type="Pfam" id="PF01381">
    <property type="entry name" value="HTH_3"/>
    <property type="match status" value="1"/>
</dbReference>
<dbReference type="GeneID" id="29933894"/>
<dbReference type="InterPro" id="IPR010982">
    <property type="entry name" value="Lambda_DNA-bd_dom_sf"/>
</dbReference>
<dbReference type="PANTHER" id="PTHR46558">
    <property type="entry name" value="TRACRIPTIONAL REGULATORY PROTEIN-RELATED-RELATED"/>
    <property type="match status" value="1"/>
</dbReference>
<evidence type="ECO:0000256" key="1">
    <source>
        <dbReference type="ARBA" id="ARBA00023125"/>
    </source>
</evidence>
<evidence type="ECO:0000313" key="4">
    <source>
        <dbReference type="Proteomes" id="UP000321722"/>
    </source>
</evidence>
<feature type="domain" description="HTH cro/C1-type" evidence="2">
    <location>
        <begin position="5"/>
        <end position="59"/>
    </location>
</feature>
<evidence type="ECO:0000313" key="3">
    <source>
        <dbReference type="EMBL" id="GEK42240.1"/>
    </source>
</evidence>
<reference evidence="3 4" key="1">
    <citation type="submission" date="2019-07" db="EMBL/GenBank/DDBJ databases">
        <title>Whole genome shotgun sequence of Lactobacillus aviarius subsp. aviarius NBRC 102162.</title>
        <authorList>
            <person name="Hosoyama A."/>
            <person name="Uohara A."/>
            <person name="Ohji S."/>
            <person name="Ichikawa N."/>
        </authorList>
    </citation>
    <scope>NUCLEOTIDE SEQUENCE [LARGE SCALE GENOMIC DNA]</scope>
    <source>
        <strain evidence="3 4">NBRC 102162</strain>
    </source>
</reference>
<dbReference type="CDD" id="cd00093">
    <property type="entry name" value="HTH_XRE"/>
    <property type="match status" value="1"/>
</dbReference>
<dbReference type="PANTHER" id="PTHR46558:SF11">
    <property type="entry name" value="HTH-TYPE TRANSCRIPTIONAL REGULATOR XRE"/>
    <property type="match status" value="1"/>
</dbReference>
<dbReference type="EMBL" id="BJUI01000016">
    <property type="protein sequence ID" value="GEK42240.1"/>
    <property type="molecule type" value="Genomic_DNA"/>
</dbReference>
<dbReference type="SUPFAM" id="SSF47413">
    <property type="entry name" value="lambda repressor-like DNA-binding domains"/>
    <property type="match status" value="1"/>
</dbReference>
<dbReference type="GO" id="GO:0003677">
    <property type="term" value="F:DNA binding"/>
    <property type="evidence" value="ECO:0007669"/>
    <property type="project" value="UniProtKB-KW"/>
</dbReference>
<dbReference type="RefSeq" id="WP_057827494.1">
    <property type="nucleotide sequence ID" value="NZ_BAAACL010000017.1"/>
</dbReference>
<dbReference type="PROSITE" id="PS50943">
    <property type="entry name" value="HTH_CROC1"/>
    <property type="match status" value="1"/>
</dbReference>
<keyword evidence="4" id="KW-1185">Reference proteome</keyword>
<gene>
    <name evidence="3" type="ORF">LAV01_10720</name>
</gene>
<evidence type="ECO:0000259" key="2">
    <source>
        <dbReference type="PROSITE" id="PS50943"/>
    </source>
</evidence>
<sequence length="68" mass="7989">MKTKLKVLRAERNITQEQLAEALGVKQNVVSTWERGTATPKAQMMQKIEDYFNVPKEDIFFTAFDYYK</sequence>
<dbReference type="AlphaFoldDB" id="A0A510X0P6"/>
<name>A0A510X0P6_9LACO</name>
<dbReference type="Proteomes" id="UP000321722">
    <property type="component" value="Unassembled WGS sequence"/>
</dbReference>
<dbReference type="Gene3D" id="1.10.260.40">
    <property type="entry name" value="lambda repressor-like DNA-binding domains"/>
    <property type="match status" value="1"/>
</dbReference>
<protein>
    <recommendedName>
        <fullName evidence="2">HTH cro/C1-type domain-containing protein</fullName>
    </recommendedName>
</protein>
<keyword evidence="1" id="KW-0238">DNA-binding</keyword>
<comment type="caution">
    <text evidence="3">The sequence shown here is derived from an EMBL/GenBank/DDBJ whole genome shotgun (WGS) entry which is preliminary data.</text>
</comment>
<dbReference type="InterPro" id="IPR001387">
    <property type="entry name" value="Cro/C1-type_HTH"/>
</dbReference>
<dbReference type="SMART" id="SM00530">
    <property type="entry name" value="HTH_XRE"/>
    <property type="match status" value="1"/>
</dbReference>
<organism evidence="3 4">
    <name type="scientific">Ligilactobacillus aviarius</name>
    <dbReference type="NCBI Taxonomy" id="1606"/>
    <lineage>
        <taxon>Bacteria</taxon>
        <taxon>Bacillati</taxon>
        <taxon>Bacillota</taxon>
        <taxon>Bacilli</taxon>
        <taxon>Lactobacillales</taxon>
        <taxon>Lactobacillaceae</taxon>
        <taxon>Ligilactobacillus</taxon>
    </lineage>
</organism>
<accession>A0A510X0P6</accession>